<dbReference type="AlphaFoldDB" id="A0A371IE37"/>
<evidence type="ECO:0000313" key="1">
    <source>
        <dbReference type="EMBL" id="RDY13297.1"/>
    </source>
</evidence>
<sequence>MALRTWLTYQEGRQLWGANGQSRLVSTTIGCKNAFFNGDLEEEVYMEVPLGFGEKFGTKVCKQKKVLYSHQEPGLRNSLSLLKVKDTLKGKENLHINNVILIGDDVFEMNCLKSSISTTFEIKDLGSLTYFLDMEISRKYIIGLLKETGMSGCKPTDTPIGPNQKLCDEKEGNTVNTTQYQRMVGNLIYLSHTRSNIVFVVSLVSQFMHSPSKKHLEASTPGKGLLFQKTSQQNIEEYTDTDWAKCYSKE</sequence>
<reference evidence="1" key="1">
    <citation type="submission" date="2018-05" db="EMBL/GenBank/DDBJ databases">
        <title>Draft genome of Mucuna pruriens seed.</title>
        <authorList>
            <person name="Nnadi N.E."/>
            <person name="Vos R."/>
            <person name="Hasami M.H."/>
            <person name="Devisetty U.K."/>
            <person name="Aguiy J.C."/>
        </authorList>
    </citation>
    <scope>NUCLEOTIDE SEQUENCE [LARGE SCALE GENOMIC DNA]</scope>
    <source>
        <strain evidence="1">JCA_2017</strain>
    </source>
</reference>
<protein>
    <recommendedName>
        <fullName evidence="3">Mitochondrial protein</fullName>
    </recommendedName>
</protein>
<keyword evidence="2" id="KW-1185">Reference proteome</keyword>
<name>A0A371IE37_MUCPR</name>
<comment type="caution">
    <text evidence="1">The sequence shown here is derived from an EMBL/GenBank/DDBJ whole genome shotgun (WGS) entry which is preliminary data.</text>
</comment>
<dbReference type="OrthoDB" id="413361at2759"/>
<evidence type="ECO:0000313" key="2">
    <source>
        <dbReference type="Proteomes" id="UP000257109"/>
    </source>
</evidence>
<organism evidence="1 2">
    <name type="scientific">Mucuna pruriens</name>
    <name type="common">Velvet bean</name>
    <name type="synonym">Dolichos pruriens</name>
    <dbReference type="NCBI Taxonomy" id="157652"/>
    <lineage>
        <taxon>Eukaryota</taxon>
        <taxon>Viridiplantae</taxon>
        <taxon>Streptophyta</taxon>
        <taxon>Embryophyta</taxon>
        <taxon>Tracheophyta</taxon>
        <taxon>Spermatophyta</taxon>
        <taxon>Magnoliopsida</taxon>
        <taxon>eudicotyledons</taxon>
        <taxon>Gunneridae</taxon>
        <taxon>Pentapetalae</taxon>
        <taxon>rosids</taxon>
        <taxon>fabids</taxon>
        <taxon>Fabales</taxon>
        <taxon>Fabaceae</taxon>
        <taxon>Papilionoideae</taxon>
        <taxon>50 kb inversion clade</taxon>
        <taxon>NPAAA clade</taxon>
        <taxon>indigoferoid/millettioid clade</taxon>
        <taxon>Phaseoleae</taxon>
        <taxon>Mucuna</taxon>
    </lineage>
</organism>
<gene>
    <name evidence="1" type="ORF">CR513_01805</name>
</gene>
<feature type="non-terminal residue" evidence="1">
    <location>
        <position position="1"/>
    </location>
</feature>
<evidence type="ECO:0008006" key="3">
    <source>
        <dbReference type="Google" id="ProtNLM"/>
    </source>
</evidence>
<dbReference type="PANTHER" id="PTHR11439:SF440">
    <property type="entry name" value="INTEGRASE CATALYTIC DOMAIN-CONTAINING PROTEIN"/>
    <property type="match status" value="1"/>
</dbReference>
<dbReference type="EMBL" id="QJKJ01000300">
    <property type="protein sequence ID" value="RDY13297.1"/>
    <property type="molecule type" value="Genomic_DNA"/>
</dbReference>
<accession>A0A371IE37</accession>
<dbReference type="Proteomes" id="UP000257109">
    <property type="component" value="Unassembled WGS sequence"/>
</dbReference>
<proteinExistence type="predicted"/>
<dbReference type="STRING" id="157652.A0A371IE37"/>
<dbReference type="PANTHER" id="PTHR11439">
    <property type="entry name" value="GAG-POL-RELATED RETROTRANSPOSON"/>
    <property type="match status" value="1"/>
</dbReference>